<evidence type="ECO:0000256" key="1">
    <source>
        <dbReference type="ARBA" id="ARBA00004418"/>
    </source>
</evidence>
<evidence type="ECO:0000256" key="6">
    <source>
        <dbReference type="ARBA" id="ARBA00022729"/>
    </source>
</evidence>
<sequence>MPYRIRPSVIALSLLVACSPVLAAKPAAKGAAKAAPAPVAPASTDFELAHNLGPAGEVELQAVVDRFNKETGGNLKLTRLEKGEKPAGLNLVRRYDMSDLLTNAKAFVPLYQMMAKANQPLQTGDLSADLKAGVVDAKGRLVALPLIYSTPVLFYNKNALRKAKLDPEQPPKTWFEMQGMLDKLQDAGYTCPYTSSWPVWVHIDNVSAISGLPAVSDKGALTFNGLPQVKHIAMMSTWTKANYFKLFGRRNEASTRFQEGECAMITTDSREHVDFREAKGVELGVAPLPYHDDVYGGRQNTLADGASLWVGAGKSAAEYKQAAKFVAFLLSPEMQVELVRAYGGLPLTGAARAAARSKILQDGDKTLEIAYASMNGRGASRVPHVADTDAVRIIVNEELEAVWSDQKPAKAALDTAVSRGNAVLNAKPALKKAQPF</sequence>
<dbReference type="EMBL" id="JABZMI010000030">
    <property type="protein sequence ID" value="MBF1164009.1"/>
    <property type="molecule type" value="Genomic_DNA"/>
</dbReference>
<dbReference type="InterPro" id="IPR050490">
    <property type="entry name" value="Bact_solute-bd_prot1"/>
</dbReference>
<comment type="subunit">
    <text evidence="3">The complex is composed of two ATP-binding proteins (UgpC), two transmembrane proteins (UgpA and UgpE) and a solute-binding protein (UgpB).</text>
</comment>
<keyword evidence="6 7" id="KW-0732">Signal</keyword>
<accession>A0A930FY80</accession>
<comment type="similarity">
    <text evidence="2">Belongs to the bacterial solute-binding protein 1 family.</text>
</comment>
<dbReference type="Pfam" id="PF13416">
    <property type="entry name" value="SBP_bac_8"/>
    <property type="match status" value="1"/>
</dbReference>
<dbReference type="PANTHER" id="PTHR43649">
    <property type="entry name" value="ARABINOSE-BINDING PROTEIN-RELATED"/>
    <property type="match status" value="1"/>
</dbReference>
<comment type="subcellular location">
    <subcellularLocation>
        <location evidence="1">Periplasm</location>
    </subcellularLocation>
</comment>
<evidence type="ECO:0000256" key="5">
    <source>
        <dbReference type="ARBA" id="ARBA00022448"/>
    </source>
</evidence>
<dbReference type="Gene3D" id="3.40.190.10">
    <property type="entry name" value="Periplasmic binding protein-like II"/>
    <property type="match status" value="2"/>
</dbReference>
<reference evidence="8" key="1">
    <citation type="submission" date="2020-04" db="EMBL/GenBank/DDBJ databases">
        <title>Deep metagenomics examines the oral microbiome during advanced dental caries in children, revealing novel taxa and co-occurrences with host molecules.</title>
        <authorList>
            <person name="Baker J.L."/>
            <person name="Morton J.T."/>
            <person name="Dinis M."/>
            <person name="Alvarez R."/>
            <person name="Tran N.C."/>
            <person name="Knight R."/>
            <person name="Edlund A."/>
        </authorList>
    </citation>
    <scope>NUCLEOTIDE SEQUENCE</scope>
    <source>
        <strain evidence="8">JCVI_32_bin.24</strain>
    </source>
</reference>
<dbReference type="PROSITE" id="PS51257">
    <property type="entry name" value="PROKAR_LIPOPROTEIN"/>
    <property type="match status" value="1"/>
</dbReference>
<evidence type="ECO:0000256" key="7">
    <source>
        <dbReference type="SAM" id="SignalP"/>
    </source>
</evidence>
<dbReference type="SUPFAM" id="SSF53850">
    <property type="entry name" value="Periplasmic binding protein-like II"/>
    <property type="match status" value="1"/>
</dbReference>
<dbReference type="GO" id="GO:0042597">
    <property type="term" value="C:periplasmic space"/>
    <property type="evidence" value="ECO:0007669"/>
    <property type="project" value="UniProtKB-SubCell"/>
</dbReference>
<dbReference type="Proteomes" id="UP000718593">
    <property type="component" value="Unassembled WGS sequence"/>
</dbReference>
<evidence type="ECO:0000256" key="3">
    <source>
        <dbReference type="ARBA" id="ARBA00011557"/>
    </source>
</evidence>
<keyword evidence="5" id="KW-0813">Transport</keyword>
<name>A0A930FY80_9RHOO</name>
<evidence type="ECO:0000313" key="8">
    <source>
        <dbReference type="EMBL" id="MBF1164009.1"/>
    </source>
</evidence>
<evidence type="ECO:0000256" key="4">
    <source>
        <dbReference type="ARBA" id="ARBA00017470"/>
    </source>
</evidence>
<feature type="signal peptide" evidence="7">
    <location>
        <begin position="1"/>
        <end position="23"/>
    </location>
</feature>
<organism evidence="8 9">
    <name type="scientific">Dechloromonas agitata</name>
    <dbReference type="NCBI Taxonomy" id="73030"/>
    <lineage>
        <taxon>Bacteria</taxon>
        <taxon>Pseudomonadati</taxon>
        <taxon>Pseudomonadota</taxon>
        <taxon>Betaproteobacteria</taxon>
        <taxon>Rhodocyclales</taxon>
        <taxon>Azonexaceae</taxon>
        <taxon>Dechloromonas</taxon>
    </lineage>
</organism>
<dbReference type="InterPro" id="IPR006059">
    <property type="entry name" value="SBP"/>
</dbReference>
<dbReference type="AlphaFoldDB" id="A0A930FY80"/>
<evidence type="ECO:0000256" key="2">
    <source>
        <dbReference type="ARBA" id="ARBA00008520"/>
    </source>
</evidence>
<proteinExistence type="inferred from homology"/>
<feature type="chain" id="PRO_5037151167" description="sn-glycerol-3-phosphate-binding periplasmic protein UgpB" evidence="7">
    <location>
        <begin position="24"/>
        <end position="436"/>
    </location>
</feature>
<comment type="caution">
    <text evidence="8">The sequence shown here is derived from an EMBL/GenBank/DDBJ whole genome shotgun (WGS) entry which is preliminary data.</text>
</comment>
<protein>
    <recommendedName>
        <fullName evidence="4">sn-glycerol-3-phosphate-binding periplasmic protein UgpB</fullName>
    </recommendedName>
</protein>
<dbReference type="PANTHER" id="PTHR43649:SF31">
    <property type="entry name" value="SN-GLYCEROL-3-PHOSPHATE-BINDING PERIPLASMIC PROTEIN UGPB"/>
    <property type="match status" value="1"/>
</dbReference>
<evidence type="ECO:0000313" key="9">
    <source>
        <dbReference type="Proteomes" id="UP000718593"/>
    </source>
</evidence>
<gene>
    <name evidence="8" type="ORF">HXL68_03105</name>
</gene>